<sequence length="303" mass="34811">MKKNTIVSLADANYFPLLEELINSIKRFKESENVAICILDAGLNKDQKEKLSTKVDEIKSAEWDIEVPQSKVKEKEWLKSQVSRAFLPKYFPNYEKYLWIDCDAWVNDWSSVELYFQACDNGKLGITQTIGPGYKITSRVNWLFGKLAIIKSQNFKHAIKSKIGINKARKLAFAPHINIGVFSLEKNSKGWSLWQNNLSKTLKAGNIFGSEGLAINMSVYIDDLETEFLPLNCNWITSNLLPKYDENQKTFVEPYLPNYKIGIMHLAAGIWKDGKDMRVDKSIKIELETLDNKKINKSLRFDI</sequence>
<name>A4GJZ6_9BACT</name>
<accession>A4GJZ6</accession>
<dbReference type="AlphaFoldDB" id="A4GJZ6"/>
<dbReference type="GO" id="GO:0016757">
    <property type="term" value="F:glycosyltransferase activity"/>
    <property type="evidence" value="ECO:0007669"/>
    <property type="project" value="InterPro"/>
</dbReference>
<dbReference type="InterPro" id="IPR002495">
    <property type="entry name" value="Glyco_trans_8"/>
</dbReference>
<organism evidence="1">
    <name type="scientific">uncultured marine bacterium EB80_69G07</name>
    <dbReference type="NCBI Taxonomy" id="415442"/>
    <lineage>
        <taxon>Bacteria</taxon>
        <taxon>environmental samples</taxon>
    </lineage>
</organism>
<dbReference type="SUPFAM" id="SSF53448">
    <property type="entry name" value="Nucleotide-diphospho-sugar transferases"/>
    <property type="match status" value="1"/>
</dbReference>
<gene>
    <name evidence="1" type="ORF">MBMO_EB80-69G07.0024</name>
</gene>
<reference evidence="1" key="1">
    <citation type="journal article" date="2007" name="Environ. Microbiol.">
        <title>Proteorhodopsin photosystem gene clusters exhibit co-evolutionary trends and shared ancestry among diverse marine microbial phyla.</title>
        <authorList>
            <person name="McCarren J."/>
            <person name="Delong E.F."/>
        </authorList>
    </citation>
    <scope>NUCLEOTIDE SEQUENCE</scope>
</reference>
<keyword evidence="1" id="KW-0808">Transferase</keyword>
<dbReference type="InterPro" id="IPR029044">
    <property type="entry name" value="Nucleotide-diphossugar_trans"/>
</dbReference>
<protein>
    <submittedName>
        <fullName evidence="1">Glycosyl transferase family 8</fullName>
    </submittedName>
</protein>
<dbReference type="Pfam" id="PF01501">
    <property type="entry name" value="Glyco_transf_8"/>
    <property type="match status" value="1"/>
</dbReference>
<evidence type="ECO:0000313" key="1">
    <source>
        <dbReference type="EMBL" id="ABL97441.1"/>
    </source>
</evidence>
<proteinExistence type="predicted"/>
<dbReference type="Gene3D" id="3.90.550.10">
    <property type="entry name" value="Spore Coat Polysaccharide Biosynthesis Protein SpsA, Chain A"/>
    <property type="match status" value="1"/>
</dbReference>
<dbReference type="EMBL" id="EF107105">
    <property type="protein sequence ID" value="ABL97441.1"/>
    <property type="molecule type" value="Genomic_DNA"/>
</dbReference>